<dbReference type="InterPro" id="IPR005151">
    <property type="entry name" value="Tail-specific_protease"/>
</dbReference>
<dbReference type="OrthoDB" id="27214at2759"/>
<feature type="domain" description="Tail specific protease" evidence="2">
    <location>
        <begin position="344"/>
        <end position="543"/>
    </location>
</feature>
<comment type="caution">
    <text evidence="4">The sequence shown here is derived from an EMBL/GenBank/DDBJ whole genome shotgun (WGS) entry which is preliminary data.</text>
</comment>
<dbReference type="PANTHER" id="PTHR37049:SF4">
    <property type="entry name" value="RHODANESE DOMAIN-CONTAINING PROTEIN"/>
    <property type="match status" value="1"/>
</dbReference>
<dbReference type="GO" id="GO:0008236">
    <property type="term" value="F:serine-type peptidase activity"/>
    <property type="evidence" value="ECO:0007669"/>
    <property type="project" value="InterPro"/>
</dbReference>
<evidence type="ECO:0000313" key="5">
    <source>
        <dbReference type="Proteomes" id="UP000698800"/>
    </source>
</evidence>
<evidence type="ECO:0000256" key="1">
    <source>
        <dbReference type="SAM" id="SignalP"/>
    </source>
</evidence>
<dbReference type="InterPro" id="IPR029045">
    <property type="entry name" value="ClpP/crotonase-like_dom_sf"/>
</dbReference>
<evidence type="ECO:0000259" key="2">
    <source>
        <dbReference type="Pfam" id="PF03572"/>
    </source>
</evidence>
<reference evidence="4" key="1">
    <citation type="submission" date="2021-03" db="EMBL/GenBank/DDBJ databases">
        <title>Comparative genomics and phylogenomic investigation of the class Geoglossomycetes provide insights into ecological specialization and systematics.</title>
        <authorList>
            <person name="Melie T."/>
            <person name="Pirro S."/>
            <person name="Miller A.N."/>
            <person name="Quandt A."/>
        </authorList>
    </citation>
    <scope>NUCLEOTIDE SEQUENCE</scope>
    <source>
        <strain evidence="4">GBOQ0MN5Z8</strain>
    </source>
</reference>
<dbReference type="Proteomes" id="UP000698800">
    <property type="component" value="Unassembled WGS sequence"/>
</dbReference>
<dbReference type="Pfam" id="PF03572">
    <property type="entry name" value="Peptidase_S41"/>
    <property type="match status" value="1"/>
</dbReference>
<dbReference type="EMBL" id="JAGHQL010000080">
    <property type="protein sequence ID" value="KAH0541381.1"/>
    <property type="molecule type" value="Genomic_DNA"/>
</dbReference>
<dbReference type="InterPro" id="IPR052766">
    <property type="entry name" value="S41A_metabolite_peptidase"/>
</dbReference>
<feature type="domain" description="CPAF-like PDZ" evidence="3">
    <location>
        <begin position="167"/>
        <end position="285"/>
    </location>
</feature>
<evidence type="ECO:0008006" key="6">
    <source>
        <dbReference type="Google" id="ProtNLM"/>
    </source>
</evidence>
<feature type="signal peptide" evidence="1">
    <location>
        <begin position="1"/>
        <end position="19"/>
    </location>
</feature>
<proteinExistence type="predicted"/>
<dbReference type="GO" id="GO:0006508">
    <property type="term" value="P:proteolysis"/>
    <property type="evidence" value="ECO:0007669"/>
    <property type="project" value="InterPro"/>
</dbReference>
<organism evidence="4 5">
    <name type="scientific">Glutinoglossum americanum</name>
    <dbReference type="NCBI Taxonomy" id="1670608"/>
    <lineage>
        <taxon>Eukaryota</taxon>
        <taxon>Fungi</taxon>
        <taxon>Dikarya</taxon>
        <taxon>Ascomycota</taxon>
        <taxon>Pezizomycotina</taxon>
        <taxon>Geoglossomycetes</taxon>
        <taxon>Geoglossales</taxon>
        <taxon>Geoglossaceae</taxon>
        <taxon>Glutinoglossum</taxon>
    </lineage>
</organism>
<keyword evidence="5" id="KW-1185">Reference proteome</keyword>
<name>A0A9P8I9S0_9PEZI</name>
<dbReference type="AlphaFoldDB" id="A0A9P8I9S0"/>
<evidence type="ECO:0000313" key="4">
    <source>
        <dbReference type="EMBL" id="KAH0541381.1"/>
    </source>
</evidence>
<dbReference type="PANTHER" id="PTHR37049">
    <property type="entry name" value="PEPTIDASE S41 FAMILY PROTEIN"/>
    <property type="match status" value="1"/>
</dbReference>
<dbReference type="InterPro" id="IPR056186">
    <property type="entry name" value="PDZ_CPAF-rel"/>
</dbReference>
<accession>A0A9P8I9S0</accession>
<dbReference type="SUPFAM" id="SSF52096">
    <property type="entry name" value="ClpP/crotonase"/>
    <property type="match status" value="1"/>
</dbReference>
<sequence length="673" mass="72721">MFFSKVAIALLLAAWRVQALPATPTSTTLPNPDNLSGCAKVSALQANPNRPTDVPLKVPAEVALDCLHSVPINKSLAVEHLKGLKNYYAFQSTLTPLKAPPKNYSYPGVDIMDGLDKILRNLQTDVYKNEYDFQFALVLLTASAHDGHFQIAPYIVGSVFGFFTSPPLRMVSISGDGTAIPKIYFYSDYLAMQNTTKPDYNPSSIKQINNQDASAFLQNVANTLGPQQDQDANYNQMFFGTFARSGKRVETLTPTALFLGDIVTVAFENGTTISLKSMAVVKEDFSDVESGQDFYDKFCLPPLTPTPAAEPTSPTSTQIPGYPLPIVNSQDLAVSGYILEGSSLGVLVINTFSPSDNEGADYIPTVHKFLKAAKDSGVRKVIIDVSGNNGGLIKLGYLTFQQFFPDSKPYDGTRFRAHSAADVFGNLGSEIQKTLNTDAQNGTNTTATDPNFSNPADSFAFQSYLDQNGKNFTSFPELFGPVTVAGDNFTNIVRLNLGELEGPKPFPQIFAPEDVILLTDGACASTCTILASFMKQVGVKSIVMGGRPNLGPMQAIGGVKGTQVLEFPTLANITDFLLTNFPDEAAAEGWDAFLPGSLPLRLADEGNSINFRDSIPLGQDTPTQFVYEAADCRVFYTAWMLGDVSQMWRAAAEAMWGKRPCVGGSTGHPSTDL</sequence>
<gene>
    <name evidence="4" type="ORF">FGG08_004145</name>
</gene>
<dbReference type="Gene3D" id="3.90.226.10">
    <property type="entry name" value="2-enoyl-CoA Hydratase, Chain A, domain 1"/>
    <property type="match status" value="1"/>
</dbReference>
<dbReference type="Pfam" id="PF23658">
    <property type="entry name" value="PDZ_CPAF_rel"/>
    <property type="match status" value="1"/>
</dbReference>
<keyword evidence="1" id="KW-0732">Signal</keyword>
<feature type="chain" id="PRO_5040147835" description="Tail specific protease domain-containing protein" evidence="1">
    <location>
        <begin position="20"/>
        <end position="673"/>
    </location>
</feature>
<protein>
    <recommendedName>
        <fullName evidence="6">Tail specific protease domain-containing protein</fullName>
    </recommendedName>
</protein>
<evidence type="ECO:0000259" key="3">
    <source>
        <dbReference type="Pfam" id="PF23658"/>
    </source>
</evidence>